<dbReference type="Proteomes" id="UP001470230">
    <property type="component" value="Unassembled WGS sequence"/>
</dbReference>
<evidence type="ECO:0000313" key="8">
    <source>
        <dbReference type="Proteomes" id="UP001470230"/>
    </source>
</evidence>
<evidence type="ECO:0000313" key="7">
    <source>
        <dbReference type="EMBL" id="KAK8838415.1"/>
    </source>
</evidence>
<dbReference type="PANTHER" id="PTHR44329:SF288">
    <property type="entry name" value="MITOGEN-ACTIVATED PROTEIN KINASE KINASE KINASE 20"/>
    <property type="match status" value="1"/>
</dbReference>
<comment type="caution">
    <text evidence="7">The sequence shown here is derived from an EMBL/GenBank/DDBJ whole genome shotgun (WGS) entry which is preliminary data.</text>
</comment>
<sequence length="700" mass="81237">MFKKKKASAQKKAYKVEFSNEGIKFNDELIDREPQINHVPEYLKGQTKTINPLNLLNYTYQPKNGDTLKNCLAIEKGTNKKIFIETTEYDSFPAMSSSFICQYILNFPGIVKFVGLYIPDKEFSIPPENNIKKKTINVERPILAWKYMENGNAFELNDNYLNGKDRKKINPTIRCKIIYGIAAIMKQVHEKNIIHSNLNPKCIYLDENFEPNIGGFNYRNPFYDGFNTMIPQNLIPFISPEILFGDDDYDIEPETDVYSFGTLVYRMFSTEYIGIPKRIAKQRMIEQFINGWRPEPPKNIPDNYWDLIKACWHQNPAERPSFEVIVEELKKNDYALEEFGMQTDLESLHEYQKRIDEMTANPPAQVSSPSSSSSQSSPPSSSQSKTPSPNSKENIFVGSDDDQFIKEIEQIGEGETSVVYKVFDTRTKATMSKKVLKTDEKKTFKNLQYALKEFEFLVSFHHPCICRALKINTAETVKNKKDQTTVSIYLEYFKYKLTDYLIEPLCNNTIKTRIAVEIAHSMFYIHKHNLIHCDLKAENIMLNDAFEVKLIDFGLIKIDEMLSDYSFVDSTKTKGVGTFYYMSPEMLNEDDYDSKTDVYSFGILLYYIFTGTILKMKLKDKLNGEPFELPNESENISKFCINLVYKCLEHKPSKRPSFKEILSEMREKSFQLAPDVDASIVDRRDKELTQFENEVQNFTK</sequence>
<feature type="domain" description="Protein kinase" evidence="6">
    <location>
        <begin position="1"/>
        <end position="335"/>
    </location>
</feature>
<dbReference type="InterPro" id="IPR011009">
    <property type="entry name" value="Kinase-like_dom_sf"/>
</dbReference>
<evidence type="ECO:0000256" key="4">
    <source>
        <dbReference type="ARBA" id="ARBA00022840"/>
    </source>
</evidence>
<keyword evidence="3" id="KW-0418">Kinase</keyword>
<dbReference type="InterPro" id="IPR051681">
    <property type="entry name" value="Ser/Thr_Kinases-Pseudokinases"/>
</dbReference>
<evidence type="ECO:0000256" key="2">
    <source>
        <dbReference type="ARBA" id="ARBA00022741"/>
    </source>
</evidence>
<dbReference type="PANTHER" id="PTHR44329">
    <property type="entry name" value="SERINE/THREONINE-PROTEIN KINASE TNNI3K-RELATED"/>
    <property type="match status" value="1"/>
</dbReference>
<feature type="region of interest" description="Disordered" evidence="5">
    <location>
        <begin position="361"/>
        <end position="396"/>
    </location>
</feature>
<dbReference type="Gene3D" id="1.10.510.10">
    <property type="entry name" value="Transferase(Phosphotransferase) domain 1"/>
    <property type="match status" value="2"/>
</dbReference>
<evidence type="ECO:0000256" key="3">
    <source>
        <dbReference type="ARBA" id="ARBA00022777"/>
    </source>
</evidence>
<evidence type="ECO:0000256" key="5">
    <source>
        <dbReference type="SAM" id="MobiDB-lite"/>
    </source>
</evidence>
<keyword evidence="1" id="KW-0808">Transferase</keyword>
<protein>
    <recommendedName>
        <fullName evidence="6">Protein kinase domain-containing protein</fullName>
    </recommendedName>
</protein>
<dbReference type="PROSITE" id="PS00108">
    <property type="entry name" value="PROTEIN_KINASE_ST"/>
    <property type="match status" value="1"/>
</dbReference>
<dbReference type="InterPro" id="IPR008271">
    <property type="entry name" value="Ser/Thr_kinase_AS"/>
</dbReference>
<organism evidence="7 8">
    <name type="scientific">Tritrichomonas musculus</name>
    <dbReference type="NCBI Taxonomy" id="1915356"/>
    <lineage>
        <taxon>Eukaryota</taxon>
        <taxon>Metamonada</taxon>
        <taxon>Parabasalia</taxon>
        <taxon>Tritrichomonadida</taxon>
        <taxon>Tritrichomonadidae</taxon>
        <taxon>Tritrichomonas</taxon>
    </lineage>
</organism>
<keyword evidence="2" id="KW-0547">Nucleotide-binding</keyword>
<name>A0ABR2GYV1_9EUKA</name>
<evidence type="ECO:0000259" key="6">
    <source>
        <dbReference type="PROSITE" id="PS50011"/>
    </source>
</evidence>
<evidence type="ECO:0000256" key="1">
    <source>
        <dbReference type="ARBA" id="ARBA00022679"/>
    </source>
</evidence>
<keyword evidence="4" id="KW-0067">ATP-binding</keyword>
<dbReference type="EMBL" id="JAPFFF010000055">
    <property type="protein sequence ID" value="KAK8838415.1"/>
    <property type="molecule type" value="Genomic_DNA"/>
</dbReference>
<dbReference type="InterPro" id="IPR000719">
    <property type="entry name" value="Prot_kinase_dom"/>
</dbReference>
<feature type="compositionally biased region" description="Low complexity" evidence="5">
    <location>
        <begin position="362"/>
        <end position="391"/>
    </location>
</feature>
<gene>
    <name evidence="7" type="ORF">M9Y10_033041</name>
</gene>
<keyword evidence="8" id="KW-1185">Reference proteome</keyword>
<dbReference type="InterPro" id="IPR001245">
    <property type="entry name" value="Ser-Thr/Tyr_kinase_cat_dom"/>
</dbReference>
<feature type="domain" description="Protein kinase" evidence="6">
    <location>
        <begin position="405"/>
        <end position="670"/>
    </location>
</feature>
<dbReference type="SMART" id="SM00220">
    <property type="entry name" value="S_TKc"/>
    <property type="match status" value="1"/>
</dbReference>
<dbReference type="SUPFAM" id="SSF56112">
    <property type="entry name" value="Protein kinase-like (PK-like)"/>
    <property type="match status" value="2"/>
</dbReference>
<reference evidence="7 8" key="1">
    <citation type="submission" date="2024-04" db="EMBL/GenBank/DDBJ databases">
        <title>Tritrichomonas musculus Genome.</title>
        <authorList>
            <person name="Alves-Ferreira E."/>
            <person name="Grigg M."/>
            <person name="Lorenzi H."/>
            <person name="Galac M."/>
        </authorList>
    </citation>
    <scope>NUCLEOTIDE SEQUENCE [LARGE SCALE GENOMIC DNA]</scope>
    <source>
        <strain evidence="7 8">EAF2021</strain>
    </source>
</reference>
<dbReference type="PROSITE" id="PS50011">
    <property type="entry name" value="PROTEIN_KINASE_DOM"/>
    <property type="match status" value="2"/>
</dbReference>
<dbReference type="Pfam" id="PF07714">
    <property type="entry name" value="PK_Tyr_Ser-Thr"/>
    <property type="match status" value="1"/>
</dbReference>
<dbReference type="Pfam" id="PF00069">
    <property type="entry name" value="Pkinase"/>
    <property type="match status" value="1"/>
</dbReference>
<accession>A0ABR2GYV1</accession>
<proteinExistence type="predicted"/>